<dbReference type="InterPro" id="IPR016924">
    <property type="entry name" value="UCP029543"/>
</dbReference>
<organism evidence="2">
    <name type="scientific">marine sediment metagenome</name>
    <dbReference type="NCBI Taxonomy" id="412755"/>
    <lineage>
        <taxon>unclassified sequences</taxon>
        <taxon>metagenomes</taxon>
        <taxon>ecological metagenomes</taxon>
    </lineage>
</organism>
<gene>
    <name evidence="2" type="ORF">LCGC14_0556960</name>
</gene>
<keyword evidence="1" id="KW-0812">Transmembrane</keyword>
<feature type="transmembrane region" description="Helical" evidence="1">
    <location>
        <begin position="105"/>
        <end position="131"/>
    </location>
</feature>
<name>A0A0F9UWF0_9ZZZZ</name>
<sequence>MTFMQSTRRYVSIMLTALFMLTSLASIHAQASTAMLGTQDLIADQQMSVDREALKSMLADEAVQDKLASMGVTPDQVEKRIDSLTASELAQFNAQLDEGAAGAGVVGVIVLFLVIFAVTDILCITNIYSFINCAR</sequence>
<dbReference type="Pfam" id="PF20332">
    <property type="entry name" value="DUF6627"/>
    <property type="match status" value="1"/>
</dbReference>
<evidence type="ECO:0000256" key="1">
    <source>
        <dbReference type="SAM" id="Phobius"/>
    </source>
</evidence>
<dbReference type="InterPro" id="IPR046735">
    <property type="entry name" value="PA2779-like"/>
</dbReference>
<dbReference type="EMBL" id="LAZR01000781">
    <property type="protein sequence ID" value="KKN57958.1"/>
    <property type="molecule type" value="Genomic_DNA"/>
</dbReference>
<accession>A0A0F9UWF0</accession>
<keyword evidence="1" id="KW-1133">Transmembrane helix</keyword>
<comment type="caution">
    <text evidence="2">The sequence shown here is derived from an EMBL/GenBank/DDBJ whole genome shotgun (WGS) entry which is preliminary data.</text>
</comment>
<dbReference type="AlphaFoldDB" id="A0A0F9UWF0"/>
<dbReference type="NCBIfam" id="NF033919">
    <property type="entry name" value="PA2779_fam"/>
    <property type="match status" value="1"/>
</dbReference>
<evidence type="ECO:0000313" key="2">
    <source>
        <dbReference type="EMBL" id="KKN57958.1"/>
    </source>
</evidence>
<evidence type="ECO:0008006" key="3">
    <source>
        <dbReference type="Google" id="ProtNLM"/>
    </source>
</evidence>
<proteinExistence type="predicted"/>
<dbReference type="PIRSF" id="PIRSF029543">
    <property type="entry name" value="UCP029543"/>
    <property type="match status" value="1"/>
</dbReference>
<reference evidence="2" key="1">
    <citation type="journal article" date="2015" name="Nature">
        <title>Complex archaea that bridge the gap between prokaryotes and eukaryotes.</title>
        <authorList>
            <person name="Spang A."/>
            <person name="Saw J.H."/>
            <person name="Jorgensen S.L."/>
            <person name="Zaremba-Niedzwiedzka K."/>
            <person name="Martijn J."/>
            <person name="Lind A.E."/>
            <person name="van Eijk R."/>
            <person name="Schleper C."/>
            <person name="Guy L."/>
            <person name="Ettema T.J."/>
        </authorList>
    </citation>
    <scope>NUCLEOTIDE SEQUENCE</scope>
</reference>
<protein>
    <recommendedName>
        <fullName evidence="3">PA2779 family protein</fullName>
    </recommendedName>
</protein>
<keyword evidence="1" id="KW-0472">Membrane</keyword>